<dbReference type="Gene3D" id="3.40.50.150">
    <property type="entry name" value="Vaccinia Virus protein VP39"/>
    <property type="match status" value="1"/>
</dbReference>
<evidence type="ECO:0000256" key="1">
    <source>
        <dbReference type="ARBA" id="ARBA00022603"/>
    </source>
</evidence>
<dbReference type="CDD" id="cd02440">
    <property type="entry name" value="AdoMet_MTases"/>
    <property type="match status" value="1"/>
</dbReference>
<dbReference type="InterPro" id="IPR013216">
    <property type="entry name" value="Methyltransf_11"/>
</dbReference>
<proteinExistence type="predicted"/>
<sequence length="206" mass="23944">MIEYARDRFKENNVEFACLDIEEAELNKKYDLVISNATFQWFNDLGGTVNKLVQSLKNDGVLAFSTFGHMTFNELHFSYETARKKLKIGEEFPPSQKFCNAKEILKICSETFEGLESFEFDTVKKESLEYEYFYTVREFLDSVKKIGANNSNKERKVNTALTKEMIRVYEEMFKANGLVRATYHCIFITARKKLAANTRRLVNAVV</sequence>
<organism evidence="4 5">
    <name type="scientific">Acetivibrio straminisolvens JCM 21531</name>
    <dbReference type="NCBI Taxonomy" id="1294263"/>
    <lineage>
        <taxon>Bacteria</taxon>
        <taxon>Bacillati</taxon>
        <taxon>Bacillota</taxon>
        <taxon>Clostridia</taxon>
        <taxon>Eubacteriales</taxon>
        <taxon>Oscillospiraceae</taxon>
        <taxon>Acetivibrio</taxon>
    </lineage>
</organism>
<comment type="caution">
    <text evidence="4">The sequence shown here is derived from an EMBL/GenBank/DDBJ whole genome shotgun (WGS) entry which is preliminary data.</text>
</comment>
<dbReference type="PANTHER" id="PTHR13090">
    <property type="entry name" value="ARGININE-HYDROXYLASE NDUFAF5, MITOCHONDRIAL"/>
    <property type="match status" value="1"/>
</dbReference>
<dbReference type="AlphaFoldDB" id="W4V6K9"/>
<dbReference type="PANTHER" id="PTHR13090:SF1">
    <property type="entry name" value="ARGININE-HYDROXYLASE NDUFAF5, MITOCHONDRIAL"/>
    <property type="match status" value="1"/>
</dbReference>
<evidence type="ECO:0000313" key="5">
    <source>
        <dbReference type="Proteomes" id="UP000019109"/>
    </source>
</evidence>
<dbReference type="GO" id="GO:0008757">
    <property type="term" value="F:S-adenosylmethionine-dependent methyltransferase activity"/>
    <property type="evidence" value="ECO:0007669"/>
    <property type="project" value="InterPro"/>
</dbReference>
<evidence type="ECO:0000313" key="4">
    <source>
        <dbReference type="EMBL" id="GAE88832.1"/>
    </source>
</evidence>
<dbReference type="InterPro" id="IPR029063">
    <property type="entry name" value="SAM-dependent_MTases_sf"/>
</dbReference>
<keyword evidence="2" id="KW-0808">Transferase</keyword>
<reference evidence="4" key="1">
    <citation type="journal article" date="2014" name="Genome Announc.">
        <title>Draft Genome Sequence of Clostridium straminisolvens Strain JCM 21531T, Isolated from a Cellulose-Degrading Bacterial Community.</title>
        <authorList>
            <person name="Yuki M."/>
            <person name="Oshima K."/>
            <person name="Suda W."/>
            <person name="Sakamoto M."/>
            <person name="Kitamura K."/>
            <person name="Iida T."/>
            <person name="Hattori M."/>
            <person name="Ohkuma M."/>
        </authorList>
    </citation>
    <scope>NUCLEOTIDE SEQUENCE [LARGE SCALE GENOMIC DNA]</scope>
    <source>
        <strain evidence="4">JCM 21531</strain>
    </source>
</reference>
<dbReference type="STRING" id="1294263.JCM21531_2310"/>
<dbReference type="Pfam" id="PF08241">
    <property type="entry name" value="Methyltransf_11"/>
    <property type="match status" value="1"/>
</dbReference>
<gene>
    <name evidence="4" type="ORF">JCM21531_2310</name>
</gene>
<dbReference type="SUPFAM" id="SSF53335">
    <property type="entry name" value="S-adenosyl-L-methionine-dependent methyltransferases"/>
    <property type="match status" value="1"/>
</dbReference>
<evidence type="ECO:0000256" key="2">
    <source>
        <dbReference type="ARBA" id="ARBA00022679"/>
    </source>
</evidence>
<keyword evidence="5" id="KW-1185">Reference proteome</keyword>
<evidence type="ECO:0000259" key="3">
    <source>
        <dbReference type="Pfam" id="PF08241"/>
    </source>
</evidence>
<name>W4V6K9_9FIRM</name>
<dbReference type="InterPro" id="IPR050602">
    <property type="entry name" value="Malonyl-ACP_OMT"/>
</dbReference>
<dbReference type="EMBL" id="BAVR01000025">
    <property type="protein sequence ID" value="GAE88832.1"/>
    <property type="molecule type" value="Genomic_DNA"/>
</dbReference>
<dbReference type="GO" id="GO:0032259">
    <property type="term" value="P:methylation"/>
    <property type="evidence" value="ECO:0007669"/>
    <property type="project" value="UniProtKB-KW"/>
</dbReference>
<keyword evidence="1" id="KW-0489">Methyltransferase</keyword>
<accession>W4V6K9</accession>
<feature type="domain" description="Methyltransferase type 11" evidence="3">
    <location>
        <begin position="1"/>
        <end position="64"/>
    </location>
</feature>
<protein>
    <submittedName>
        <fullName evidence="4">Biotin synthesis protein BioC</fullName>
    </submittedName>
</protein>
<dbReference type="Proteomes" id="UP000019109">
    <property type="component" value="Unassembled WGS sequence"/>
</dbReference>